<dbReference type="EMBL" id="SOYY01000006">
    <property type="protein sequence ID" value="KAA0719671.1"/>
    <property type="molecule type" value="Genomic_DNA"/>
</dbReference>
<sequence>MLNFICRSLIFLLLVYGSCVSERLRRIERSINRPLRSRLEVNNGMNMGSWGQTEICPWGTYAAGFSLKVEQPQGVVLFGDETGLNGIRLHCIDSSKSSSGTYEHYSTVQSDVGSWGQWTNITWCSGGFLTSFQLRVEEFGIWIDNTASNNIRFTCSGTGQVLEGSGTPWGNWGDVSNKCEGKGICGIQTNVDVPQGMFDDTAVNDVCMYCCD</sequence>
<gene>
    <name evidence="2" type="ORF">E1301_Tti022587</name>
</gene>
<protein>
    <submittedName>
        <fullName evidence="2">Vitelline membrane outer layer protein 1-like protein</fullName>
    </submittedName>
</protein>
<dbReference type="OrthoDB" id="6344411at2759"/>
<dbReference type="PANTHER" id="PTHR18841">
    <property type="entry name" value="VITELLINE MEMBRANE OUTER LAYER PROTEIN I-RELATED"/>
    <property type="match status" value="1"/>
</dbReference>
<dbReference type="Pfam" id="PF03762">
    <property type="entry name" value="VOMI"/>
    <property type="match status" value="1"/>
</dbReference>
<keyword evidence="3" id="KW-1185">Reference proteome</keyword>
<dbReference type="Proteomes" id="UP000324632">
    <property type="component" value="Chromosome 6"/>
</dbReference>
<keyword evidence="1" id="KW-0732">Signal</keyword>
<proteinExistence type="predicted"/>
<name>A0A5A9PEV4_9TELE</name>
<reference evidence="2 3" key="1">
    <citation type="journal article" date="2019" name="Mol. Ecol. Resour.">
        <title>Chromosome-level genome assembly of Triplophysa tibetana, a fish adapted to the harsh high-altitude environment of the Tibetan Plateau.</title>
        <authorList>
            <person name="Yang X."/>
            <person name="Liu H."/>
            <person name="Ma Z."/>
            <person name="Zou Y."/>
            <person name="Zou M."/>
            <person name="Mao Y."/>
            <person name="Li X."/>
            <person name="Wang H."/>
            <person name="Chen T."/>
            <person name="Wang W."/>
            <person name="Yang R."/>
        </authorList>
    </citation>
    <scope>NUCLEOTIDE SEQUENCE [LARGE SCALE GENOMIC DNA]</scope>
    <source>
        <strain evidence="2">TTIB1903HZAU</strain>
        <tissue evidence="2">Muscle</tissue>
    </source>
</reference>
<dbReference type="InterPro" id="IPR005515">
    <property type="entry name" value="VOMI"/>
</dbReference>
<comment type="caution">
    <text evidence="2">The sequence shown here is derived from an EMBL/GenBank/DDBJ whole genome shotgun (WGS) entry which is preliminary data.</text>
</comment>
<dbReference type="PANTHER" id="PTHR18841:SF0">
    <property type="entry name" value="VITELLINE MEMBRANE OUTER LAYER 1 HOMOLOG A-RELATED"/>
    <property type="match status" value="1"/>
</dbReference>
<evidence type="ECO:0000313" key="2">
    <source>
        <dbReference type="EMBL" id="KAA0719671.1"/>
    </source>
</evidence>
<dbReference type="AlphaFoldDB" id="A0A5A9PEV4"/>
<organism evidence="2 3">
    <name type="scientific">Triplophysa tibetana</name>
    <dbReference type="NCBI Taxonomy" id="1572043"/>
    <lineage>
        <taxon>Eukaryota</taxon>
        <taxon>Metazoa</taxon>
        <taxon>Chordata</taxon>
        <taxon>Craniata</taxon>
        <taxon>Vertebrata</taxon>
        <taxon>Euteleostomi</taxon>
        <taxon>Actinopterygii</taxon>
        <taxon>Neopterygii</taxon>
        <taxon>Teleostei</taxon>
        <taxon>Ostariophysi</taxon>
        <taxon>Cypriniformes</taxon>
        <taxon>Nemacheilidae</taxon>
        <taxon>Triplophysa</taxon>
    </lineage>
</organism>
<evidence type="ECO:0000256" key="1">
    <source>
        <dbReference type="SAM" id="SignalP"/>
    </source>
</evidence>
<feature type="signal peptide" evidence="1">
    <location>
        <begin position="1"/>
        <end position="21"/>
    </location>
</feature>
<dbReference type="GO" id="GO:0005615">
    <property type="term" value="C:extracellular space"/>
    <property type="evidence" value="ECO:0007669"/>
    <property type="project" value="TreeGrafter"/>
</dbReference>
<accession>A0A5A9PEV4</accession>
<feature type="chain" id="PRO_5023037729" evidence="1">
    <location>
        <begin position="22"/>
        <end position="212"/>
    </location>
</feature>
<dbReference type="SUPFAM" id="SSF51092">
    <property type="entry name" value="Vitelline membrane outer protein-I (VMO-I)"/>
    <property type="match status" value="1"/>
</dbReference>
<dbReference type="Gene3D" id="2.100.10.20">
    <property type="entry name" value="Vitelline membrane outer layer protein I (VOMI)"/>
    <property type="match status" value="1"/>
</dbReference>
<dbReference type="InterPro" id="IPR036706">
    <property type="entry name" value="VOMI_sf"/>
</dbReference>
<evidence type="ECO:0000313" key="3">
    <source>
        <dbReference type="Proteomes" id="UP000324632"/>
    </source>
</evidence>